<reference evidence="8 9" key="1">
    <citation type="submission" date="2020-08" db="EMBL/GenBank/DDBJ databases">
        <title>novel species in genus Nocardioides.</title>
        <authorList>
            <person name="Zhang G."/>
        </authorList>
    </citation>
    <scope>NUCLEOTIDE SEQUENCE [LARGE SCALE GENOMIC DNA]</scope>
    <source>
        <strain evidence="8 9">SC8A-24</strain>
    </source>
</reference>
<evidence type="ECO:0000256" key="3">
    <source>
        <dbReference type="ARBA" id="ARBA00022692"/>
    </source>
</evidence>
<evidence type="ECO:0000313" key="8">
    <source>
        <dbReference type="EMBL" id="MBC2962488.1"/>
    </source>
</evidence>
<proteinExistence type="predicted"/>
<sequence>MTGPVGALAVLAAALAAALLPPARERLPAAGPTVAATADEAGWMRRRRPALALLSGVAAYLFVGGVAAPVAGVAAAIGAWVVLTRAEPPGVRRRREAVRRELPHVVTLLATALRSGSAPGEAVALVCRALPGPAADRLATASARLALGVDPATVWSGLGEDPELAPLGRALARAHATGAPVVATVERLAEELAARSRAEVEDRARTVGVRAAVPLGLCLLPAFLLVGIVPLVAGLLGELAR</sequence>
<dbReference type="EMBL" id="JACMYC010000024">
    <property type="protein sequence ID" value="MBC2962488.1"/>
    <property type="molecule type" value="Genomic_DNA"/>
</dbReference>
<keyword evidence="3 6" id="KW-0812">Transmembrane</keyword>
<dbReference type="PANTHER" id="PTHR35007">
    <property type="entry name" value="INTEGRAL MEMBRANE PROTEIN-RELATED"/>
    <property type="match status" value="1"/>
</dbReference>
<evidence type="ECO:0000256" key="2">
    <source>
        <dbReference type="ARBA" id="ARBA00022475"/>
    </source>
</evidence>
<feature type="transmembrane region" description="Helical" evidence="6">
    <location>
        <begin position="212"/>
        <end position="236"/>
    </location>
</feature>
<gene>
    <name evidence="8" type="ORF">H7344_19545</name>
</gene>
<dbReference type="PANTHER" id="PTHR35007:SF3">
    <property type="entry name" value="POSSIBLE CONSERVED ALANINE RICH MEMBRANE PROTEIN"/>
    <property type="match status" value="1"/>
</dbReference>
<feature type="transmembrane region" description="Helical" evidence="6">
    <location>
        <begin position="59"/>
        <end position="83"/>
    </location>
</feature>
<dbReference type="InterPro" id="IPR018076">
    <property type="entry name" value="T2SS_GspF_dom"/>
</dbReference>
<comment type="subcellular location">
    <subcellularLocation>
        <location evidence="1">Cell membrane</location>
        <topology evidence="1">Multi-pass membrane protein</topology>
    </subcellularLocation>
</comment>
<keyword evidence="2" id="KW-1003">Cell membrane</keyword>
<dbReference type="RefSeq" id="WP_186347662.1">
    <property type="nucleotide sequence ID" value="NZ_BMMR01000002.1"/>
</dbReference>
<keyword evidence="5 6" id="KW-0472">Membrane</keyword>
<evidence type="ECO:0000256" key="1">
    <source>
        <dbReference type="ARBA" id="ARBA00004651"/>
    </source>
</evidence>
<dbReference type="Proteomes" id="UP000604001">
    <property type="component" value="Unassembled WGS sequence"/>
</dbReference>
<keyword evidence="4 6" id="KW-1133">Transmembrane helix</keyword>
<evidence type="ECO:0000259" key="7">
    <source>
        <dbReference type="Pfam" id="PF00482"/>
    </source>
</evidence>
<comment type="caution">
    <text evidence="8">The sequence shown here is derived from an EMBL/GenBank/DDBJ whole genome shotgun (WGS) entry which is preliminary data.</text>
</comment>
<dbReference type="Pfam" id="PF00482">
    <property type="entry name" value="T2SSF"/>
    <property type="match status" value="1"/>
</dbReference>
<accession>A0ABR6UDS1</accession>
<evidence type="ECO:0000256" key="4">
    <source>
        <dbReference type="ARBA" id="ARBA00022989"/>
    </source>
</evidence>
<evidence type="ECO:0000256" key="5">
    <source>
        <dbReference type="ARBA" id="ARBA00023136"/>
    </source>
</evidence>
<organism evidence="8 9">
    <name type="scientific">Nocardioides deserti</name>
    <dbReference type="NCBI Taxonomy" id="1588644"/>
    <lineage>
        <taxon>Bacteria</taxon>
        <taxon>Bacillati</taxon>
        <taxon>Actinomycetota</taxon>
        <taxon>Actinomycetes</taxon>
        <taxon>Propionibacteriales</taxon>
        <taxon>Nocardioidaceae</taxon>
        <taxon>Nocardioides</taxon>
    </lineage>
</organism>
<name>A0ABR6UDS1_9ACTN</name>
<protein>
    <submittedName>
        <fullName evidence="8">Type II secretion system F family protein</fullName>
    </submittedName>
</protein>
<feature type="domain" description="Type II secretion system protein GspF" evidence="7">
    <location>
        <begin position="107"/>
        <end position="227"/>
    </location>
</feature>
<keyword evidence="9" id="KW-1185">Reference proteome</keyword>
<evidence type="ECO:0000313" key="9">
    <source>
        <dbReference type="Proteomes" id="UP000604001"/>
    </source>
</evidence>
<evidence type="ECO:0000256" key="6">
    <source>
        <dbReference type="SAM" id="Phobius"/>
    </source>
</evidence>